<feature type="transmembrane region" description="Helical" evidence="1">
    <location>
        <begin position="195"/>
        <end position="228"/>
    </location>
</feature>
<feature type="transmembrane region" description="Helical" evidence="1">
    <location>
        <begin position="365"/>
        <end position="385"/>
    </location>
</feature>
<reference evidence="2" key="1">
    <citation type="journal article" date="2014" name="Microbiology (Mosc.)">
        <title>Structure and gene cluster of the O antigen of Escherichia coli L-19, a candidate for a new O-serogroup.</title>
        <authorList>
            <person name="Zdorovenko E.L."/>
            <person name="Varbanets L.D."/>
            <person name="Liu B."/>
            <person name="Valueva O.A."/>
            <person name="Wang Q."/>
            <person name="Shashkov A.S."/>
            <person name="Garkavaya E.G."/>
            <person name="Brovarskaya O.S."/>
            <person name="Wang L."/>
            <person name="Knirel Y.A."/>
        </authorList>
    </citation>
    <scope>NUCLEOTIDE SEQUENCE</scope>
    <source>
        <strain evidence="2">L19</strain>
    </source>
</reference>
<keyword evidence="1" id="KW-0472">Membrane</keyword>
<evidence type="ECO:0000313" key="2">
    <source>
        <dbReference type="EMBL" id="AII26500.1"/>
    </source>
</evidence>
<protein>
    <submittedName>
        <fullName evidence="2">Wzy</fullName>
    </submittedName>
</protein>
<feature type="transmembrane region" description="Helical" evidence="1">
    <location>
        <begin position="116"/>
        <end position="140"/>
    </location>
</feature>
<keyword evidence="1" id="KW-1133">Transmembrane helix</keyword>
<keyword evidence="1" id="KW-0812">Transmembrane</keyword>
<proteinExistence type="predicted"/>
<accession>A0A076G308</accession>
<feature type="transmembrane region" description="Helical" evidence="1">
    <location>
        <begin position="161"/>
        <end position="183"/>
    </location>
</feature>
<feature type="transmembrane region" description="Helical" evidence="1">
    <location>
        <begin position="84"/>
        <end position="104"/>
    </location>
</feature>
<sequence length="412" mass="47216">MFFFVLCVFFLINGFYIYPPFNSAILAPMLALLGALTLRKKITIKPFSDLLDPSFLFWFLFVSCYCLSIAVFSKTYDLSYVKNFISQLVQFAIILFSFFMLSSIDGAFSLKIEKIIVYSFVLQSVIQIAAFLYPGIADIIHLFYDKDKVERLYINYAGVRGLALTGSPGWGISVGYAISFLLFVKAFVINQKLKFSSIIVAILLLIGAMFTGRSAFIGVIFGGGYYLVSGEDITKKIKTIILFLILPALICMLTYIMLPSLSSLFGDKVFPFVFEFYYKYKDTGELSTKSTDILLNMWDLNVDVTDIVFGTGNFTNDKTGEYYFGSDVGYLRNLLYGGFFWMFTLFIYQVSLFGQLRWWKKRKDIKLFVFIFIAMLMLLEMKAMAIGYNKYVFTVSILLGLSFKERYRNAYQ</sequence>
<organism evidence="2">
    <name type="scientific">Escherichia coli</name>
    <dbReference type="NCBI Taxonomy" id="562"/>
    <lineage>
        <taxon>Bacteria</taxon>
        <taxon>Pseudomonadati</taxon>
        <taxon>Pseudomonadota</taxon>
        <taxon>Gammaproteobacteria</taxon>
        <taxon>Enterobacterales</taxon>
        <taxon>Enterobacteriaceae</taxon>
        <taxon>Escherichia</taxon>
    </lineage>
</organism>
<evidence type="ECO:0000256" key="1">
    <source>
        <dbReference type="SAM" id="Phobius"/>
    </source>
</evidence>
<feature type="transmembrane region" description="Helical" evidence="1">
    <location>
        <begin position="55"/>
        <end position="72"/>
    </location>
</feature>
<feature type="transmembrane region" description="Helical" evidence="1">
    <location>
        <begin position="240"/>
        <end position="258"/>
    </location>
</feature>
<gene>
    <name evidence="2" type="primary">wzy</name>
</gene>
<feature type="transmembrane region" description="Helical" evidence="1">
    <location>
        <begin position="334"/>
        <end position="353"/>
    </location>
</feature>
<dbReference type="EMBL" id="KJ776793">
    <property type="protein sequence ID" value="AII26500.1"/>
    <property type="molecule type" value="Genomic_DNA"/>
</dbReference>
<name>A0A076G308_ECOLX</name>
<dbReference type="AlphaFoldDB" id="A0A076G308"/>